<accession>A0ACD6B580</accession>
<evidence type="ECO:0000313" key="2">
    <source>
        <dbReference type="Proteomes" id="UP000202317"/>
    </source>
</evidence>
<dbReference type="KEGG" id="vg:4155863"/>
<keyword evidence="2" id="KW-1185">Reference proteome</keyword>
<organism evidence="1 2">
    <name type="scientific">Choristoneura occidentalis granulovirus</name>
    <dbReference type="NCBI Taxonomy" id="364745"/>
    <lineage>
        <taxon>Viruses</taxon>
        <taxon>Viruses incertae sedis</taxon>
        <taxon>Naldaviricetes</taxon>
        <taxon>Lefavirales</taxon>
        <taxon>Baculoviridae</taxon>
        <taxon>Betabaculovirus</taxon>
        <taxon>Betabaculovirus chofumiferanae</taxon>
    </lineage>
</organism>
<sequence>MDNFDQLDVLIKENKVLIQHVILFVISFTLIVLICSLIFALINRNR</sequence>
<name>A0ACD6B580_9BBAC</name>
<reference evidence="1 2" key="1">
    <citation type="journal article" date="2006" name="J. Gen. Virol.">
        <title>Sequence analysis of the Choristoneura occidentalis granulovirus genome.</title>
        <authorList>
            <person name="Escasa S.R."/>
            <person name="Lauzon H.A.M."/>
            <person name="Mathur A.C."/>
            <person name="Krell P.J."/>
            <person name="Arif B.M."/>
        </authorList>
    </citation>
    <scope>NUCLEOTIDE SEQUENCE [LARGE SCALE GENOMIC DNA]</scope>
</reference>
<protein>
    <submittedName>
        <fullName evidence="1">Uncharacterized protein</fullName>
    </submittedName>
</protein>
<dbReference type="Proteomes" id="UP000202317">
    <property type="component" value="Segment"/>
</dbReference>
<evidence type="ECO:0000313" key="1">
    <source>
        <dbReference type="EMBL" id="ABC61175.1"/>
    </source>
</evidence>
<proteinExistence type="predicted"/>
<dbReference type="EMBL" id="DQ333351">
    <property type="protein sequence ID" value="ABC61175.1"/>
    <property type="molecule type" value="Genomic_DNA"/>
</dbReference>
<dbReference type="OrthoDB" id="29183at10239"/>